<feature type="compositionally biased region" description="Basic and acidic residues" evidence="1">
    <location>
        <begin position="62"/>
        <end position="77"/>
    </location>
</feature>
<gene>
    <name evidence="2" type="ORF">TrVE_jg1180</name>
</gene>
<reference evidence="3" key="1">
    <citation type="journal article" date="2023" name="Commun. Biol.">
        <title>Genome analysis of Parmales, the sister group of diatoms, reveals the evolutionary specialization of diatoms from phago-mixotrophs to photoautotrophs.</title>
        <authorList>
            <person name="Ban H."/>
            <person name="Sato S."/>
            <person name="Yoshikawa S."/>
            <person name="Yamada K."/>
            <person name="Nakamura Y."/>
            <person name="Ichinomiya M."/>
            <person name="Sato N."/>
            <person name="Blanc-Mathieu R."/>
            <person name="Endo H."/>
            <person name="Kuwata A."/>
            <person name="Ogata H."/>
        </authorList>
    </citation>
    <scope>NUCLEOTIDE SEQUENCE [LARGE SCALE GENOMIC DNA]</scope>
    <source>
        <strain evidence="3">NIES 3699</strain>
    </source>
</reference>
<sequence length="275" mass="30191">MFHGMFSAQLLRTAARTAAPRQSRSIVRSISVTSIASLRKLDTPQGPQTTTLESSSSINSENETKETTAKGTADADVHSTITPSVDQSLDVNPLTGKTRTISKDLQKGSFHMLKDLNTNKGKLFLAHRLDSSSPPMPWPEMPGLTSLLSTSPPTFPPPSPHLICVSFKQFGFDMLPSWTSSLPPTTPTLQLVIGDGGILKLFQGFLTSSLKKVIPENKWEHTYMYNGEHGRIREMLNIENTLTGFVFYTVGGKVVWRGCGIATEEKKKKGKRAGW</sequence>
<dbReference type="Proteomes" id="UP001165160">
    <property type="component" value="Unassembled WGS sequence"/>
</dbReference>
<dbReference type="EMBL" id="BRXX01000212">
    <property type="protein sequence ID" value="GMH98131.1"/>
    <property type="molecule type" value="Genomic_DNA"/>
</dbReference>
<dbReference type="PANTHER" id="PTHR28106:SF1">
    <property type="entry name" value="MITOCHONDRIAL ATPASE COMPLEX SUBUNIT ATP10"/>
    <property type="match status" value="1"/>
</dbReference>
<proteinExistence type="predicted"/>
<feature type="compositionally biased region" description="Low complexity" evidence="1">
    <location>
        <begin position="49"/>
        <end position="61"/>
    </location>
</feature>
<accession>A0A9W7C172</accession>
<evidence type="ECO:0000313" key="2">
    <source>
        <dbReference type="EMBL" id="GMH98131.1"/>
    </source>
</evidence>
<organism evidence="2 3">
    <name type="scientific">Triparma verrucosa</name>
    <dbReference type="NCBI Taxonomy" id="1606542"/>
    <lineage>
        <taxon>Eukaryota</taxon>
        <taxon>Sar</taxon>
        <taxon>Stramenopiles</taxon>
        <taxon>Ochrophyta</taxon>
        <taxon>Bolidophyceae</taxon>
        <taxon>Parmales</taxon>
        <taxon>Triparmaceae</taxon>
        <taxon>Triparma</taxon>
    </lineage>
</organism>
<keyword evidence="3" id="KW-1185">Reference proteome</keyword>
<dbReference type="AlphaFoldDB" id="A0A9W7C172"/>
<feature type="region of interest" description="Disordered" evidence="1">
    <location>
        <begin position="41"/>
        <end position="81"/>
    </location>
</feature>
<dbReference type="PANTHER" id="PTHR28106">
    <property type="entry name" value="MITOCHONDRIAL ATPASE COMPLEX SUBUNIT ATP10"/>
    <property type="match status" value="1"/>
</dbReference>
<dbReference type="InterPro" id="IPR007849">
    <property type="entry name" value="ATP10"/>
</dbReference>
<name>A0A9W7C172_9STRA</name>
<dbReference type="GO" id="GO:0033615">
    <property type="term" value="P:mitochondrial proton-transporting ATP synthase complex assembly"/>
    <property type="evidence" value="ECO:0007669"/>
    <property type="project" value="TreeGrafter"/>
</dbReference>
<comment type="caution">
    <text evidence="2">The sequence shown here is derived from an EMBL/GenBank/DDBJ whole genome shotgun (WGS) entry which is preliminary data.</text>
</comment>
<dbReference type="Pfam" id="PF05176">
    <property type="entry name" value="ATP-synt_10"/>
    <property type="match status" value="1"/>
</dbReference>
<dbReference type="GO" id="GO:0005743">
    <property type="term" value="C:mitochondrial inner membrane"/>
    <property type="evidence" value="ECO:0007669"/>
    <property type="project" value="TreeGrafter"/>
</dbReference>
<evidence type="ECO:0000313" key="3">
    <source>
        <dbReference type="Proteomes" id="UP001165160"/>
    </source>
</evidence>
<evidence type="ECO:0000256" key="1">
    <source>
        <dbReference type="SAM" id="MobiDB-lite"/>
    </source>
</evidence>
<protein>
    <submittedName>
        <fullName evidence="2">Uncharacterized protein</fullName>
    </submittedName>
</protein>